<feature type="domain" description="C2" evidence="1">
    <location>
        <begin position="89"/>
        <end position="207"/>
    </location>
</feature>
<dbReference type="Gene3D" id="2.60.40.150">
    <property type="entry name" value="C2 domain"/>
    <property type="match status" value="1"/>
</dbReference>
<evidence type="ECO:0000259" key="1">
    <source>
        <dbReference type="PROSITE" id="PS50004"/>
    </source>
</evidence>
<evidence type="ECO:0000313" key="2">
    <source>
        <dbReference type="EMBL" id="VDL94596.1"/>
    </source>
</evidence>
<dbReference type="InterPro" id="IPR035892">
    <property type="entry name" value="C2_domain_sf"/>
</dbReference>
<evidence type="ECO:0000313" key="4">
    <source>
        <dbReference type="WBParaSite" id="SSLN_0000853501-mRNA-1"/>
    </source>
</evidence>
<accession>A0A183SVG3</accession>
<gene>
    <name evidence="2" type="ORF">SSLN_LOCUS8211</name>
</gene>
<dbReference type="AlphaFoldDB" id="A0A183SVG3"/>
<dbReference type="SUPFAM" id="SSF49562">
    <property type="entry name" value="C2 domain (Calcium/lipid-binding domain, CaLB)"/>
    <property type="match status" value="1"/>
</dbReference>
<reference evidence="4" key="1">
    <citation type="submission" date="2016-06" db="UniProtKB">
        <authorList>
            <consortium name="WormBaseParasite"/>
        </authorList>
    </citation>
    <scope>IDENTIFICATION</scope>
</reference>
<keyword evidence="3" id="KW-1185">Reference proteome</keyword>
<dbReference type="OrthoDB" id="424753at2759"/>
<name>A0A183SVG3_SCHSO</name>
<sequence>MEDCFLDSVVEVRIHSPWARHLNVPEFRRKAVDEAFIGKEQLLSLRPASKPRVWPPAASLSLTGSRIATSLLLGYLCACSLTGKFTELLLDQPAPGPFAVFTGTPLSATRLEIARASNLTWLKSNAPPSPYCRIDCEGNVVYTSVCTSTSNPVWNETFIFFRLKPYKRPITIDILDKRAVGSAGFLGQHIFQPTGTETAGSLDVDLFCKPSGKEAGARMKGTLSVCLMSVDKANFMNI</sequence>
<dbReference type="SMART" id="SM00239">
    <property type="entry name" value="C2"/>
    <property type="match status" value="1"/>
</dbReference>
<protein>
    <submittedName>
        <fullName evidence="4">C2 domain-containing protein</fullName>
    </submittedName>
</protein>
<dbReference type="Pfam" id="PF00168">
    <property type="entry name" value="C2"/>
    <property type="match status" value="1"/>
</dbReference>
<organism evidence="4">
    <name type="scientific">Schistocephalus solidus</name>
    <name type="common">Tapeworm</name>
    <dbReference type="NCBI Taxonomy" id="70667"/>
    <lineage>
        <taxon>Eukaryota</taxon>
        <taxon>Metazoa</taxon>
        <taxon>Spiralia</taxon>
        <taxon>Lophotrochozoa</taxon>
        <taxon>Platyhelminthes</taxon>
        <taxon>Cestoda</taxon>
        <taxon>Eucestoda</taxon>
        <taxon>Diphyllobothriidea</taxon>
        <taxon>Diphyllobothriidae</taxon>
        <taxon>Schistocephalus</taxon>
    </lineage>
</organism>
<proteinExistence type="predicted"/>
<evidence type="ECO:0000313" key="3">
    <source>
        <dbReference type="Proteomes" id="UP000275846"/>
    </source>
</evidence>
<dbReference type="Proteomes" id="UP000275846">
    <property type="component" value="Unassembled WGS sequence"/>
</dbReference>
<dbReference type="PROSITE" id="PS50004">
    <property type="entry name" value="C2"/>
    <property type="match status" value="1"/>
</dbReference>
<reference evidence="2 3" key="2">
    <citation type="submission" date="2018-11" db="EMBL/GenBank/DDBJ databases">
        <authorList>
            <consortium name="Pathogen Informatics"/>
        </authorList>
    </citation>
    <scope>NUCLEOTIDE SEQUENCE [LARGE SCALE GENOMIC DNA]</scope>
    <source>
        <strain evidence="2 3">NST_G2</strain>
    </source>
</reference>
<dbReference type="EMBL" id="UYSU01034533">
    <property type="protein sequence ID" value="VDL94596.1"/>
    <property type="molecule type" value="Genomic_DNA"/>
</dbReference>
<dbReference type="STRING" id="70667.A0A183SVG3"/>
<dbReference type="InterPro" id="IPR000008">
    <property type="entry name" value="C2_dom"/>
</dbReference>
<dbReference type="WBParaSite" id="SSLN_0000853501-mRNA-1">
    <property type="protein sequence ID" value="SSLN_0000853501-mRNA-1"/>
    <property type="gene ID" value="SSLN_0000853501"/>
</dbReference>